<feature type="non-terminal residue" evidence="2">
    <location>
        <position position="607"/>
    </location>
</feature>
<dbReference type="AlphaFoldDB" id="A0A382D111"/>
<dbReference type="InterPro" id="IPR000914">
    <property type="entry name" value="SBP_5_dom"/>
</dbReference>
<dbReference type="InterPro" id="IPR039424">
    <property type="entry name" value="SBP_5"/>
</dbReference>
<sequence>MTILGLFGVFLVMLGPSTGMTTERPQILLETPMFEAAVAAGKLPPVKMRLPEEPFLLKTGQQGFQPGKHGGSLKLLMGRKKDTRQLVVYGYARLVGYDKNFNFVPDILKKFEVKHGRIFTLHLRKGHRWSDGHPFTSEDFRYYFEDVATNKKIANESLPQVMLVEGKSPLFEVLDKHTVRYTWHKPNPFILPRLAGARPIYLYRPAHYLKKFHIKYTPLRTLEMLAKKAKKRNWVALHYIVGQQYKNVNPDLPSLQPWVLVTKPPAKRFNFLRNPYYHRVDMNGRQLPYINDVKVNVTSSKLIPIKAGSGETDLQSRGLNFTNYTLLKKSEKKFGYSTKLWRTAKGARWAIYPNLNFRDMVWRKLFRNVNFRRALSIAIDRHEINQVFYYGLARETNNSVLQESPLFDEKFANRWSQFDLNAANQMLDDLGLVKRNSKGFRLLSNGQPMELTVVFSTEEDEPSDILELVSDTWRKIGIKVLSKPLHREVMRNRIFSGNVQMSIWSGLENGIPNASSSPAELAPTSQQQLQWPMWGQFLETGGKSGQAIDMKVPQKLLELKDAWRQARSDRDRTRTWRKMLDIYTSNVFSIGIIASVPQVILVNSSLQ</sequence>
<dbReference type="Gene3D" id="3.40.190.10">
    <property type="entry name" value="Periplasmic binding protein-like II"/>
    <property type="match status" value="1"/>
</dbReference>
<reference evidence="2" key="1">
    <citation type="submission" date="2018-05" db="EMBL/GenBank/DDBJ databases">
        <authorList>
            <person name="Lanie J.A."/>
            <person name="Ng W.-L."/>
            <person name="Kazmierczak K.M."/>
            <person name="Andrzejewski T.M."/>
            <person name="Davidsen T.M."/>
            <person name="Wayne K.J."/>
            <person name="Tettelin H."/>
            <person name="Glass J.I."/>
            <person name="Rusch D."/>
            <person name="Podicherti R."/>
            <person name="Tsui H.-C.T."/>
            <person name="Winkler M.E."/>
        </authorList>
    </citation>
    <scope>NUCLEOTIDE SEQUENCE</scope>
</reference>
<dbReference type="EMBL" id="UINC01037130">
    <property type="protein sequence ID" value="SVB32166.1"/>
    <property type="molecule type" value="Genomic_DNA"/>
</dbReference>
<dbReference type="PANTHER" id="PTHR30290">
    <property type="entry name" value="PERIPLASMIC BINDING COMPONENT OF ABC TRANSPORTER"/>
    <property type="match status" value="1"/>
</dbReference>
<proteinExistence type="predicted"/>
<dbReference type="GO" id="GO:0015833">
    <property type="term" value="P:peptide transport"/>
    <property type="evidence" value="ECO:0007669"/>
    <property type="project" value="TreeGrafter"/>
</dbReference>
<feature type="domain" description="Solute-binding protein family 5" evidence="1">
    <location>
        <begin position="103"/>
        <end position="509"/>
    </location>
</feature>
<name>A0A382D111_9ZZZZ</name>
<dbReference type="Pfam" id="PF00496">
    <property type="entry name" value="SBP_bac_5"/>
    <property type="match status" value="1"/>
</dbReference>
<dbReference type="GO" id="GO:1904680">
    <property type="term" value="F:peptide transmembrane transporter activity"/>
    <property type="evidence" value="ECO:0007669"/>
    <property type="project" value="TreeGrafter"/>
</dbReference>
<dbReference type="SUPFAM" id="SSF53850">
    <property type="entry name" value="Periplasmic binding protein-like II"/>
    <property type="match status" value="1"/>
</dbReference>
<organism evidence="2">
    <name type="scientific">marine metagenome</name>
    <dbReference type="NCBI Taxonomy" id="408172"/>
    <lineage>
        <taxon>unclassified sequences</taxon>
        <taxon>metagenomes</taxon>
        <taxon>ecological metagenomes</taxon>
    </lineage>
</organism>
<gene>
    <name evidence="2" type="ORF">METZ01_LOCUS185020</name>
</gene>
<protein>
    <recommendedName>
        <fullName evidence="1">Solute-binding protein family 5 domain-containing protein</fullName>
    </recommendedName>
</protein>
<evidence type="ECO:0000259" key="1">
    <source>
        <dbReference type="Pfam" id="PF00496"/>
    </source>
</evidence>
<evidence type="ECO:0000313" key="2">
    <source>
        <dbReference type="EMBL" id="SVB32166.1"/>
    </source>
</evidence>
<accession>A0A382D111</accession>
<dbReference type="Gene3D" id="3.10.105.10">
    <property type="entry name" value="Dipeptide-binding Protein, Domain 3"/>
    <property type="match status" value="1"/>
</dbReference>
<dbReference type="PANTHER" id="PTHR30290:SF62">
    <property type="entry name" value="OLIGOPEPTIDE ABC TRANSPORTER, PERIPLASMIC OLIGOPEPTIDE-BINDING PROTEIN"/>
    <property type="match status" value="1"/>
</dbReference>
<dbReference type="CDD" id="cd08500">
    <property type="entry name" value="PBP2_NikA_DppA_OppA_like_4"/>
    <property type="match status" value="1"/>
</dbReference>